<dbReference type="PANTHER" id="PTHR23513">
    <property type="entry name" value="INTEGRAL MEMBRANE EFFLUX PROTEIN-RELATED"/>
    <property type="match status" value="1"/>
</dbReference>
<dbReference type="RefSeq" id="WP_091285928.1">
    <property type="nucleotide sequence ID" value="NZ_FAOZ01000044.1"/>
</dbReference>
<proteinExistence type="predicted"/>
<evidence type="ECO:0000313" key="10">
    <source>
        <dbReference type="Proteomes" id="UP000198802"/>
    </source>
</evidence>
<dbReference type="SUPFAM" id="SSF103473">
    <property type="entry name" value="MFS general substrate transporter"/>
    <property type="match status" value="1"/>
</dbReference>
<feature type="transmembrane region" description="Helical" evidence="8">
    <location>
        <begin position="301"/>
        <end position="322"/>
    </location>
</feature>
<protein>
    <submittedName>
        <fullName evidence="9">Transmembrane secretion effector</fullName>
    </submittedName>
</protein>
<feature type="transmembrane region" description="Helical" evidence="8">
    <location>
        <begin position="391"/>
        <end position="412"/>
    </location>
</feature>
<keyword evidence="2" id="KW-0813">Transport</keyword>
<dbReference type="GO" id="GO:0005886">
    <property type="term" value="C:plasma membrane"/>
    <property type="evidence" value="ECO:0007669"/>
    <property type="project" value="UniProtKB-SubCell"/>
</dbReference>
<gene>
    <name evidence="9" type="ORF">Ga0074812_14410</name>
</gene>
<dbReference type="EMBL" id="FAOZ01000044">
    <property type="protein sequence ID" value="CUU60649.1"/>
    <property type="molecule type" value="Genomic_DNA"/>
</dbReference>
<dbReference type="CDD" id="cd06173">
    <property type="entry name" value="MFS_MefA_like"/>
    <property type="match status" value="1"/>
</dbReference>
<evidence type="ECO:0000313" key="9">
    <source>
        <dbReference type="EMBL" id="CUU60649.1"/>
    </source>
</evidence>
<dbReference type="PANTHER" id="PTHR23513:SF9">
    <property type="entry name" value="ENTEROBACTIN EXPORTER ENTS"/>
    <property type="match status" value="1"/>
</dbReference>
<comment type="subcellular location">
    <subcellularLocation>
        <location evidence="1">Cell inner membrane</location>
        <topology evidence="1">Multi-pass membrane protein</topology>
    </subcellularLocation>
</comment>
<feature type="transmembrane region" description="Helical" evidence="8">
    <location>
        <begin position="149"/>
        <end position="168"/>
    </location>
</feature>
<dbReference type="AlphaFoldDB" id="A0A0S4QZK3"/>
<feature type="transmembrane region" description="Helical" evidence="8">
    <location>
        <begin position="76"/>
        <end position="96"/>
    </location>
</feature>
<keyword evidence="5 8" id="KW-1133">Transmembrane helix</keyword>
<name>A0A0S4QZK3_9ACTN</name>
<evidence type="ECO:0000256" key="6">
    <source>
        <dbReference type="ARBA" id="ARBA00023136"/>
    </source>
</evidence>
<accession>A0A0S4QZK3</accession>
<feature type="region of interest" description="Disordered" evidence="7">
    <location>
        <begin position="1"/>
        <end position="25"/>
    </location>
</feature>
<feature type="transmembrane region" description="Helical" evidence="8">
    <location>
        <begin position="334"/>
        <end position="354"/>
    </location>
</feature>
<feature type="transmembrane region" description="Helical" evidence="8">
    <location>
        <begin position="108"/>
        <end position="129"/>
    </location>
</feature>
<keyword evidence="6 8" id="KW-0472">Membrane</keyword>
<reference evidence="10" key="1">
    <citation type="submission" date="2015-11" db="EMBL/GenBank/DDBJ databases">
        <authorList>
            <person name="Varghese N."/>
        </authorList>
    </citation>
    <scope>NUCLEOTIDE SEQUENCE [LARGE SCALE GENOMIC DNA]</scope>
    <source>
        <strain evidence="10">DSM 45899</strain>
    </source>
</reference>
<organism evidence="9 10">
    <name type="scientific">Parafrankia irregularis</name>
    <dbReference type="NCBI Taxonomy" id="795642"/>
    <lineage>
        <taxon>Bacteria</taxon>
        <taxon>Bacillati</taxon>
        <taxon>Actinomycetota</taxon>
        <taxon>Actinomycetes</taxon>
        <taxon>Frankiales</taxon>
        <taxon>Frankiaceae</taxon>
        <taxon>Parafrankia</taxon>
    </lineage>
</organism>
<evidence type="ECO:0000256" key="7">
    <source>
        <dbReference type="SAM" id="MobiDB-lite"/>
    </source>
</evidence>
<evidence type="ECO:0000256" key="2">
    <source>
        <dbReference type="ARBA" id="ARBA00022448"/>
    </source>
</evidence>
<dbReference type="Gene3D" id="1.20.1250.20">
    <property type="entry name" value="MFS general substrate transporter like domains"/>
    <property type="match status" value="1"/>
</dbReference>
<keyword evidence="10" id="KW-1185">Reference proteome</keyword>
<dbReference type="Pfam" id="PF05977">
    <property type="entry name" value="MFS_3"/>
    <property type="match status" value="2"/>
</dbReference>
<dbReference type="InterPro" id="IPR036259">
    <property type="entry name" value="MFS_trans_sf"/>
</dbReference>
<dbReference type="InterPro" id="IPR010290">
    <property type="entry name" value="TM_effector"/>
</dbReference>
<dbReference type="Proteomes" id="UP000198802">
    <property type="component" value="Unassembled WGS sequence"/>
</dbReference>
<feature type="transmembrane region" description="Helical" evidence="8">
    <location>
        <begin position="366"/>
        <end position="385"/>
    </location>
</feature>
<evidence type="ECO:0000256" key="1">
    <source>
        <dbReference type="ARBA" id="ARBA00004429"/>
    </source>
</evidence>
<keyword evidence="3" id="KW-1003">Cell membrane</keyword>
<keyword evidence="4 8" id="KW-0812">Transmembrane</keyword>
<evidence type="ECO:0000256" key="8">
    <source>
        <dbReference type="SAM" id="Phobius"/>
    </source>
</evidence>
<evidence type="ECO:0000256" key="3">
    <source>
        <dbReference type="ARBA" id="ARBA00022475"/>
    </source>
</evidence>
<evidence type="ECO:0000256" key="4">
    <source>
        <dbReference type="ARBA" id="ARBA00022692"/>
    </source>
</evidence>
<sequence>MTGRRGTTSTNRRGTASSGRRGPGRAVRGLLADLTPLRTYPAFRRLWVGESVSTIGTQITATAVAVQVYDLTRSSFLVGVVSLVALLPLVGLGLIGGAIADSVDRRRLALVTSTGLAAVSGGLVLFSLFEHGAGGDGGAGGGGGVAAGLGMVWPLLLLVAVQSAFAAVDGPARRAMTPNLVGLGDLPAATALTQIGFTTAMTVGPLIAGTSVALGGYPLAYALDLASFSTALYGLFRLPPMPPAPALAASAPAAAAGAPGAGAASAGPAASEAASASELPAGGRRVASVGEGLRFLRGQPVVMMTFVVDIIAMVFGMPRALFPELASTQFGGGSATAGLLYSSVAAGSLLGAALSGPLGRVRRQGLAVVVAIVVWGGAIAVFGLVHNVVAAVGLLAVAGMADLVSAVFRNAILNVATPDAMRGRLQGVFLVVVSGGPRIGDLEAGTAAALVSPTFSVVSGGLACIGGVLLATAAVPALARYDATAAIAAAQHEAAVPSPRARDDDAPAAETNRA</sequence>
<evidence type="ECO:0000256" key="5">
    <source>
        <dbReference type="ARBA" id="ARBA00022989"/>
    </source>
</evidence>